<dbReference type="GO" id="GO:0003677">
    <property type="term" value="F:DNA binding"/>
    <property type="evidence" value="ECO:0007669"/>
    <property type="project" value="UniProtKB-KW"/>
</dbReference>
<evidence type="ECO:0000256" key="1">
    <source>
        <dbReference type="ARBA" id="ARBA00023015"/>
    </source>
</evidence>
<dbReference type="PROSITE" id="PS51077">
    <property type="entry name" value="HTH_ICLR"/>
    <property type="match status" value="1"/>
</dbReference>
<evidence type="ECO:0000259" key="5">
    <source>
        <dbReference type="PROSITE" id="PS51078"/>
    </source>
</evidence>
<dbReference type="Pfam" id="PF09339">
    <property type="entry name" value="HTH_IclR"/>
    <property type="match status" value="1"/>
</dbReference>
<dbReference type="AlphaFoldDB" id="A0A430RB86"/>
<dbReference type="SUPFAM" id="SSF55781">
    <property type="entry name" value="GAF domain-like"/>
    <property type="match status" value="1"/>
</dbReference>
<evidence type="ECO:0000313" key="7">
    <source>
        <dbReference type="Proteomes" id="UP000286734"/>
    </source>
</evidence>
<keyword evidence="3" id="KW-0804">Transcription</keyword>
<evidence type="ECO:0000313" key="6">
    <source>
        <dbReference type="EMBL" id="RTH04599.1"/>
    </source>
</evidence>
<feature type="domain" description="HTH iclR-type" evidence="4">
    <location>
        <begin position="17"/>
        <end position="76"/>
    </location>
</feature>
<dbReference type="SMART" id="SM00346">
    <property type="entry name" value="HTH_ICLR"/>
    <property type="match status" value="1"/>
</dbReference>
<dbReference type="InterPro" id="IPR050707">
    <property type="entry name" value="HTH_MetabolicPath_Reg"/>
</dbReference>
<name>A0A430RB86_THESC</name>
<dbReference type="InterPro" id="IPR005471">
    <property type="entry name" value="Tscrpt_reg_IclR_N"/>
</dbReference>
<dbReference type="SUPFAM" id="SSF46785">
    <property type="entry name" value="Winged helix' DNA-binding domain"/>
    <property type="match status" value="1"/>
</dbReference>
<evidence type="ECO:0000259" key="4">
    <source>
        <dbReference type="PROSITE" id="PS51077"/>
    </source>
</evidence>
<dbReference type="InterPro" id="IPR036388">
    <property type="entry name" value="WH-like_DNA-bd_sf"/>
</dbReference>
<evidence type="ECO:0000256" key="3">
    <source>
        <dbReference type="ARBA" id="ARBA00023163"/>
    </source>
</evidence>
<organism evidence="6 7">
    <name type="scientific">Thermus scotoductus</name>
    <dbReference type="NCBI Taxonomy" id="37636"/>
    <lineage>
        <taxon>Bacteria</taxon>
        <taxon>Thermotogati</taxon>
        <taxon>Deinococcota</taxon>
        <taxon>Deinococci</taxon>
        <taxon>Thermales</taxon>
        <taxon>Thermaceae</taxon>
        <taxon>Thermus</taxon>
    </lineage>
</organism>
<sequence>MGAMKGRGGKASETSGAQTLLRGLWLMECVADGVHDLPGLAQALGLSRSTAHRILSALVRQGYLRREPRKVYFLGPKLIRLGFKAYEELSLPALARPHLEALRDATLETVHLAVLDGKEVVYIDKVPGKRELLLASQIGSRFPAQSTALGKALLAFLPEERWPMAFTPGLKRTPNTLSDFARFREELLATRARGYALDLEENEPGVRCVAAPILNGRGEPVAAVSVSTAAIYLDEERLSEVAAEVVRTAQRISRELGG</sequence>
<keyword evidence="2" id="KW-0238">DNA-binding</keyword>
<dbReference type="Gene3D" id="3.30.450.40">
    <property type="match status" value="1"/>
</dbReference>
<dbReference type="PANTHER" id="PTHR30136">
    <property type="entry name" value="HELIX-TURN-HELIX TRANSCRIPTIONAL REGULATOR, ICLR FAMILY"/>
    <property type="match status" value="1"/>
</dbReference>
<comment type="caution">
    <text evidence="6">The sequence shown here is derived from an EMBL/GenBank/DDBJ whole genome shotgun (WGS) entry which is preliminary data.</text>
</comment>
<dbReference type="Proteomes" id="UP000286734">
    <property type="component" value="Unassembled WGS sequence"/>
</dbReference>
<feature type="domain" description="IclR-ED" evidence="5">
    <location>
        <begin position="77"/>
        <end position="258"/>
    </location>
</feature>
<dbReference type="EMBL" id="PELP01000157">
    <property type="protein sequence ID" value="RTH04599.1"/>
    <property type="molecule type" value="Genomic_DNA"/>
</dbReference>
<reference evidence="6 7" key="1">
    <citation type="journal article" date="2019" name="Extremophiles">
        <title>Biogeography of thermophiles and predominance of Thermus scotoductus in domestic water heaters.</title>
        <authorList>
            <person name="Wilpiszeski R.L."/>
            <person name="Zhang Z."/>
            <person name="House C.H."/>
        </authorList>
    </citation>
    <scope>NUCLEOTIDE SEQUENCE [LARGE SCALE GENOMIC DNA]</scope>
    <source>
        <strain evidence="6 7">34_S34</strain>
    </source>
</reference>
<dbReference type="Gene3D" id="1.10.10.10">
    <property type="entry name" value="Winged helix-like DNA-binding domain superfamily/Winged helix DNA-binding domain"/>
    <property type="match status" value="1"/>
</dbReference>
<dbReference type="InterPro" id="IPR014757">
    <property type="entry name" value="Tscrpt_reg_IclR_C"/>
</dbReference>
<protein>
    <submittedName>
        <fullName evidence="6">GntR family transcriptional regulator</fullName>
    </submittedName>
</protein>
<proteinExistence type="predicted"/>
<dbReference type="Pfam" id="PF01614">
    <property type="entry name" value="IclR_C"/>
    <property type="match status" value="1"/>
</dbReference>
<keyword evidence="1" id="KW-0805">Transcription regulation</keyword>
<dbReference type="GO" id="GO:0045892">
    <property type="term" value="P:negative regulation of DNA-templated transcription"/>
    <property type="evidence" value="ECO:0007669"/>
    <property type="project" value="TreeGrafter"/>
</dbReference>
<gene>
    <name evidence="6" type="ORF">CSW47_06500</name>
</gene>
<accession>A0A430RB86</accession>
<evidence type="ECO:0000256" key="2">
    <source>
        <dbReference type="ARBA" id="ARBA00023125"/>
    </source>
</evidence>
<dbReference type="PROSITE" id="PS51078">
    <property type="entry name" value="ICLR_ED"/>
    <property type="match status" value="1"/>
</dbReference>
<dbReference type="GO" id="GO:0003700">
    <property type="term" value="F:DNA-binding transcription factor activity"/>
    <property type="evidence" value="ECO:0007669"/>
    <property type="project" value="TreeGrafter"/>
</dbReference>
<dbReference type="InterPro" id="IPR036390">
    <property type="entry name" value="WH_DNA-bd_sf"/>
</dbReference>
<dbReference type="InterPro" id="IPR029016">
    <property type="entry name" value="GAF-like_dom_sf"/>
</dbReference>
<dbReference type="PANTHER" id="PTHR30136:SF35">
    <property type="entry name" value="HTH-TYPE TRANSCRIPTIONAL REGULATOR RV1719"/>
    <property type="match status" value="1"/>
</dbReference>